<proteinExistence type="predicted"/>
<evidence type="ECO:0000313" key="1">
    <source>
        <dbReference type="EMBL" id="ANV81232.1"/>
    </source>
</evidence>
<sequence length="375" mass="42865">MMTIEERLTILATPSNGDGVRIHVEKMVEQKSKEFDLVLKQLPHLETAISELKLGNADLVAMSAWDWKEHNDEQLMISAILPRREPTWVLVSEDKPEYLVSKAKIICDNLLIIRQLSRLRDDLEIISSSQFISSFNNPKLEEMDDRDTIAWLEECRQDNLIDGFVTTRSFHSSLKFKSRRHTLGLHRDHPERTHFIPPPLHGFTLLVSRKGFPSNHIISMNDEAAEICHQLESSLYESLDEILLPIVGIYVEQRKIGTILREAKRSKDDATIDSMIGTDGKPINSQIRIHMAIETLSSDGKVTAMCERIVPLEKGHMGMVNLLKEFNFLIEVMQKDHEELTRVIYGMPENYKDARGAILNLENHSDSTPEGFESS</sequence>
<organism evidence="1">
    <name type="scientific">uncultured Poseidoniia archaeon</name>
    <dbReference type="NCBI Taxonomy" id="1697135"/>
    <lineage>
        <taxon>Archaea</taxon>
        <taxon>Methanobacteriati</taxon>
        <taxon>Thermoplasmatota</taxon>
        <taxon>Candidatus Poseidoniia</taxon>
        <taxon>environmental samples</taxon>
    </lineage>
</organism>
<reference evidence="1" key="1">
    <citation type="submission" date="2014-11" db="EMBL/GenBank/DDBJ databases">
        <authorList>
            <person name="Zhu J."/>
            <person name="Qi W."/>
            <person name="Song R."/>
        </authorList>
    </citation>
    <scope>NUCLEOTIDE SEQUENCE</scope>
</reference>
<protein>
    <submittedName>
        <fullName evidence="1">Uncharacterized protein</fullName>
    </submittedName>
</protein>
<dbReference type="AlphaFoldDB" id="A0A1B1TG37"/>
<accession>A0A1B1TG37</accession>
<reference evidence="1" key="2">
    <citation type="journal article" date="2015" name="ISME J.">
        <title>A new class of marine Euryarchaeota group II from the Mediterranean deep chlorophyll maximum.</title>
        <authorList>
            <person name="Martin-Cuadrado A.B."/>
            <person name="Garcia-Heredia I."/>
            <person name="Molto A.G."/>
            <person name="Lopez-Ubeda R."/>
            <person name="Kimes N."/>
            <person name="Lopez-Garcia P."/>
            <person name="Moreira D."/>
            <person name="Rodriguez-Valera F."/>
        </authorList>
    </citation>
    <scope>NUCLEOTIDE SEQUENCE</scope>
</reference>
<name>A0A1B1TG37_9ARCH</name>
<dbReference type="EMBL" id="KP211931">
    <property type="protein sequence ID" value="ANV81232.1"/>
    <property type="molecule type" value="Genomic_DNA"/>
</dbReference>